<comment type="caution">
    <text evidence="1">The sequence shown here is derived from an EMBL/GenBank/DDBJ whole genome shotgun (WGS) entry which is preliminary data.</text>
</comment>
<gene>
    <name evidence="1" type="ORF">V4C55_29450</name>
</gene>
<reference evidence="1 2" key="1">
    <citation type="submission" date="2024-01" db="EMBL/GenBank/DDBJ databases">
        <title>The diversity of rhizobia nodulating Mimosa spp. in eleven states of Brazil covering several biomes is determined by host plant, location, and edaphic factors.</title>
        <authorList>
            <person name="Rouws L."/>
            <person name="Barauna A."/>
            <person name="Beukes C."/>
            <person name="De Faria S.M."/>
            <person name="Gross E."/>
            <person name="Dos Reis Junior F.B."/>
            <person name="Simon M."/>
            <person name="Maluk M."/>
            <person name="Odee D.W."/>
            <person name="Kenicer G."/>
            <person name="Young J.P.W."/>
            <person name="Reis V.M."/>
            <person name="Zilli J."/>
            <person name="James E.K."/>
        </authorList>
    </citation>
    <scope>NUCLEOTIDE SEQUENCE [LARGE SCALE GENOMIC DNA]</scope>
    <source>
        <strain evidence="1 2">JPY77</strain>
    </source>
</reference>
<dbReference type="RefSeq" id="WP_201650921.1">
    <property type="nucleotide sequence ID" value="NZ_CAJHCS010000010.1"/>
</dbReference>
<evidence type="ECO:0000313" key="1">
    <source>
        <dbReference type="EMBL" id="MEM5289855.1"/>
    </source>
</evidence>
<protein>
    <submittedName>
        <fullName evidence="1">Uncharacterized protein</fullName>
    </submittedName>
</protein>
<dbReference type="EMBL" id="JAZHGC010000029">
    <property type="protein sequence ID" value="MEM5289855.1"/>
    <property type="molecule type" value="Genomic_DNA"/>
</dbReference>
<accession>A0ABU9QLB4</accession>
<sequence length="54" mass="6180">MVMIGAHETEVNVAGKMARRAQQHLRAAGHRSIIHPSVRLRKRRIPVFARRIVT</sequence>
<organism evidence="1 2">
    <name type="scientific">Paraburkholderia sabiae</name>
    <dbReference type="NCBI Taxonomy" id="273251"/>
    <lineage>
        <taxon>Bacteria</taxon>
        <taxon>Pseudomonadati</taxon>
        <taxon>Pseudomonadota</taxon>
        <taxon>Betaproteobacteria</taxon>
        <taxon>Burkholderiales</taxon>
        <taxon>Burkholderiaceae</taxon>
        <taxon>Paraburkholderia</taxon>
    </lineage>
</organism>
<dbReference type="Proteomes" id="UP001494588">
    <property type="component" value="Unassembled WGS sequence"/>
</dbReference>
<keyword evidence="2" id="KW-1185">Reference proteome</keyword>
<proteinExistence type="predicted"/>
<evidence type="ECO:0000313" key="2">
    <source>
        <dbReference type="Proteomes" id="UP001494588"/>
    </source>
</evidence>
<name>A0ABU9QLB4_9BURK</name>